<keyword evidence="2" id="KW-1185">Reference proteome</keyword>
<dbReference type="EMBL" id="AVOT02114326">
    <property type="protein sequence ID" value="MBW0583130.1"/>
    <property type="molecule type" value="Genomic_DNA"/>
</dbReference>
<name>A0A9Q3Q3P2_9BASI</name>
<evidence type="ECO:0000313" key="2">
    <source>
        <dbReference type="Proteomes" id="UP000765509"/>
    </source>
</evidence>
<protein>
    <submittedName>
        <fullName evidence="1">Uncharacterized protein</fullName>
    </submittedName>
</protein>
<dbReference type="AlphaFoldDB" id="A0A9Q3Q3P2"/>
<evidence type="ECO:0000313" key="1">
    <source>
        <dbReference type="EMBL" id="MBW0583130.1"/>
    </source>
</evidence>
<dbReference type="Proteomes" id="UP000765509">
    <property type="component" value="Unassembled WGS sequence"/>
</dbReference>
<organism evidence="1 2">
    <name type="scientific">Austropuccinia psidii MF-1</name>
    <dbReference type="NCBI Taxonomy" id="1389203"/>
    <lineage>
        <taxon>Eukaryota</taxon>
        <taxon>Fungi</taxon>
        <taxon>Dikarya</taxon>
        <taxon>Basidiomycota</taxon>
        <taxon>Pucciniomycotina</taxon>
        <taxon>Pucciniomycetes</taxon>
        <taxon>Pucciniales</taxon>
        <taxon>Sphaerophragmiaceae</taxon>
        <taxon>Austropuccinia</taxon>
    </lineage>
</organism>
<proteinExistence type="predicted"/>
<reference evidence="1" key="1">
    <citation type="submission" date="2021-03" db="EMBL/GenBank/DDBJ databases">
        <title>Draft genome sequence of rust myrtle Austropuccinia psidii MF-1, a brazilian biotype.</title>
        <authorList>
            <person name="Quecine M.C."/>
            <person name="Pachon D.M.R."/>
            <person name="Bonatelli M.L."/>
            <person name="Correr F.H."/>
            <person name="Franceschini L.M."/>
            <person name="Leite T.F."/>
            <person name="Margarido G.R.A."/>
            <person name="Almeida C.A."/>
            <person name="Ferrarezi J.A."/>
            <person name="Labate C.A."/>
        </authorList>
    </citation>
    <scope>NUCLEOTIDE SEQUENCE</scope>
    <source>
        <strain evidence="1">MF-1</strain>
    </source>
</reference>
<comment type="caution">
    <text evidence="1">The sequence shown here is derived from an EMBL/GenBank/DDBJ whole genome shotgun (WGS) entry which is preliminary data.</text>
</comment>
<gene>
    <name evidence="1" type="ORF">O181_122845</name>
</gene>
<sequence>MPFQINSASQSPILMEGISPSVLQSMAATRRPFEDPNSLAFQVLVISFQQYFPQENTGPGFFMKNLQRFPIIQISCEGIKNSSTSWTTQLVHKGVIWTTCMALAHLGQFIFNCGNSRHTVHFSIWQDLY</sequence>
<accession>A0A9Q3Q3P2</accession>